<dbReference type="SUPFAM" id="SSF54285">
    <property type="entry name" value="MoaD/ThiS"/>
    <property type="match status" value="1"/>
</dbReference>
<dbReference type="Proteomes" id="UP001239782">
    <property type="component" value="Chromosome"/>
</dbReference>
<accession>A0AA51RTJ3</accession>
<dbReference type="KEGG" id="plei:Q9312_18575"/>
<protein>
    <submittedName>
        <fullName evidence="1">Sulfur carrier protein ThiS</fullName>
    </submittedName>
</protein>
<keyword evidence="2" id="KW-1185">Reference proteome</keyword>
<dbReference type="Gene3D" id="3.10.20.30">
    <property type="match status" value="1"/>
</dbReference>
<gene>
    <name evidence="1" type="primary">thiS</name>
    <name evidence="1" type="ORF">Q9312_18575</name>
</gene>
<dbReference type="InterPro" id="IPR012675">
    <property type="entry name" value="Beta-grasp_dom_sf"/>
</dbReference>
<name>A0AA51RTJ3_9GAMM</name>
<evidence type="ECO:0000313" key="2">
    <source>
        <dbReference type="Proteomes" id="UP001239782"/>
    </source>
</evidence>
<evidence type="ECO:0000313" key="1">
    <source>
        <dbReference type="EMBL" id="WMS87214.1"/>
    </source>
</evidence>
<dbReference type="RefSeq" id="WP_309202354.1">
    <property type="nucleotide sequence ID" value="NZ_CP133548.1"/>
</dbReference>
<sequence>MNTNSNQIQLLVNGQPCRVSFNRLSELLERYAEGLYAVAVNQQFIPREDYPRVTLKNNDTVEILMPMQGG</sequence>
<organism evidence="1 2">
    <name type="scientific">Pleionea litopenaei</name>
    <dbReference type="NCBI Taxonomy" id="3070815"/>
    <lineage>
        <taxon>Bacteria</taxon>
        <taxon>Pseudomonadati</taxon>
        <taxon>Pseudomonadota</taxon>
        <taxon>Gammaproteobacteria</taxon>
        <taxon>Oceanospirillales</taxon>
        <taxon>Pleioneaceae</taxon>
        <taxon>Pleionea</taxon>
    </lineage>
</organism>
<dbReference type="PANTHER" id="PTHR34472:SF1">
    <property type="entry name" value="SULFUR CARRIER PROTEIN THIS"/>
    <property type="match status" value="1"/>
</dbReference>
<dbReference type="InterPro" id="IPR016155">
    <property type="entry name" value="Mopterin_synth/thiamin_S_b"/>
</dbReference>
<dbReference type="InterPro" id="IPR003749">
    <property type="entry name" value="ThiS/MoaD-like"/>
</dbReference>
<dbReference type="Pfam" id="PF02597">
    <property type="entry name" value="ThiS"/>
    <property type="match status" value="1"/>
</dbReference>
<dbReference type="InterPro" id="IPR010035">
    <property type="entry name" value="Thi_S"/>
</dbReference>
<dbReference type="NCBIfam" id="TIGR01683">
    <property type="entry name" value="thiS"/>
    <property type="match status" value="1"/>
</dbReference>
<proteinExistence type="predicted"/>
<reference evidence="1 2" key="1">
    <citation type="submission" date="2023-08" db="EMBL/GenBank/DDBJ databases">
        <title>Pleionea litopenaei sp. nov., isolated from stomach of juvenile Litopenaeus vannamei.</title>
        <authorList>
            <person name="Rho A.M."/>
            <person name="Hwang C.Y."/>
        </authorList>
    </citation>
    <scope>NUCLEOTIDE SEQUENCE [LARGE SCALE GENOMIC DNA]</scope>
    <source>
        <strain evidence="1 2">HL-JVS1</strain>
    </source>
</reference>
<dbReference type="EMBL" id="CP133548">
    <property type="protein sequence ID" value="WMS87214.1"/>
    <property type="molecule type" value="Genomic_DNA"/>
</dbReference>
<dbReference type="CDD" id="cd00565">
    <property type="entry name" value="Ubl_ThiS"/>
    <property type="match status" value="1"/>
</dbReference>
<dbReference type="AlphaFoldDB" id="A0AA51RTJ3"/>
<dbReference type="PANTHER" id="PTHR34472">
    <property type="entry name" value="SULFUR CARRIER PROTEIN THIS"/>
    <property type="match status" value="1"/>
</dbReference>